<protein>
    <submittedName>
        <fullName evidence="2">Uncharacterized protein</fullName>
    </submittedName>
</protein>
<reference evidence="2 3" key="1">
    <citation type="journal article" date="2012" name="J. Bacteriol.">
        <title>Complete genome sequence of Mycoplasma wenyonii strain Massachusetts.</title>
        <authorList>
            <person name="Dos Santos A.P."/>
            <person name="Guimaraes A.M."/>
            <person name="do Nascimento N.C."/>
            <person name="Sanmiguel P.J."/>
            <person name="Messick J.B."/>
        </authorList>
    </citation>
    <scope>NUCLEOTIDE SEQUENCE [LARGE SCALE GENOMIC DNA]</scope>
    <source>
        <strain evidence="2 3">Massachusetts</strain>
    </source>
</reference>
<proteinExistence type="predicted"/>
<organism evidence="2 3">
    <name type="scientific">Mycoplasma wenyonii (strain Massachusetts)</name>
    <name type="common">Eperythrozoon wenyonii</name>
    <dbReference type="NCBI Taxonomy" id="1197325"/>
    <lineage>
        <taxon>Bacteria</taxon>
        <taxon>Bacillati</taxon>
        <taxon>Mycoplasmatota</taxon>
        <taxon>Mollicutes</taxon>
        <taxon>Mycoplasmataceae</taxon>
        <taxon>Mycoplasma</taxon>
    </lineage>
</organism>
<accession>I6ZEL3</accession>
<dbReference type="PATRIC" id="fig|1197325.3.peg.253"/>
<keyword evidence="3" id="KW-1185">Reference proteome</keyword>
<gene>
    <name evidence="2" type="ordered locus">WEN_01165</name>
</gene>
<dbReference type="HOGENOM" id="CLU_1319794_0_0_14"/>
<dbReference type="KEGG" id="mwe:WEN_01165"/>
<dbReference type="Proteomes" id="UP000009005">
    <property type="component" value="Chromosome"/>
</dbReference>
<dbReference type="EMBL" id="CP003703">
    <property type="protein sequence ID" value="AFN65032.1"/>
    <property type="molecule type" value="Genomic_DNA"/>
</dbReference>
<keyword evidence="1" id="KW-0472">Membrane</keyword>
<evidence type="ECO:0000313" key="2">
    <source>
        <dbReference type="EMBL" id="AFN65032.1"/>
    </source>
</evidence>
<evidence type="ECO:0000256" key="1">
    <source>
        <dbReference type="SAM" id="Phobius"/>
    </source>
</evidence>
<dbReference type="AlphaFoldDB" id="I6ZEL3"/>
<name>I6ZEL3_MYCWM</name>
<feature type="transmembrane region" description="Helical" evidence="1">
    <location>
        <begin position="86"/>
        <end position="107"/>
    </location>
</feature>
<evidence type="ECO:0000313" key="3">
    <source>
        <dbReference type="Proteomes" id="UP000009005"/>
    </source>
</evidence>
<dbReference type="OrthoDB" id="398207at2"/>
<dbReference type="STRING" id="1197325.WEN_01165"/>
<sequence>MLLKLFGFATICKWVGRKSKWKQPEKQKTQEIKKYLKIEYGLNEWFLLWNGILRWFKFLKLFQRFFCVQASVTLPIGICMSPSTSWWGYGFFGAGTFVTYLIYYFYFAKSKKLLKYQSKVKESLHLQKCKSTVKWALLINLFPLVSIFRYKPFESINYSLSDLVDTVTLEHMNPVLFAKKLTKLNKKPEELQGLSVDLEEFQQPIDLI</sequence>
<keyword evidence="1" id="KW-0812">Transmembrane</keyword>
<keyword evidence="1" id="KW-1133">Transmembrane helix</keyword>
<dbReference type="RefSeq" id="WP_014849742.1">
    <property type="nucleotide sequence ID" value="NC_018149.1"/>
</dbReference>